<feature type="region of interest" description="Disordered" evidence="7">
    <location>
        <begin position="3169"/>
        <end position="3195"/>
    </location>
</feature>
<dbReference type="Pfam" id="PF12872">
    <property type="entry name" value="OST-HTH"/>
    <property type="match status" value="3"/>
</dbReference>
<dbReference type="Pfam" id="PF13020">
    <property type="entry name" value="NOV_C"/>
    <property type="match status" value="1"/>
</dbReference>
<dbReference type="InterPro" id="IPR024975">
    <property type="entry name" value="NOV_C"/>
</dbReference>
<evidence type="ECO:0000256" key="7">
    <source>
        <dbReference type="SAM" id="MobiDB-lite"/>
    </source>
</evidence>
<feature type="compositionally biased region" description="Polar residues" evidence="7">
    <location>
        <begin position="3184"/>
        <end position="3195"/>
    </location>
</feature>
<dbReference type="InterPro" id="IPR041966">
    <property type="entry name" value="LOTUS-like"/>
</dbReference>
<comment type="caution">
    <text evidence="9">The sequence shown here is derived from an EMBL/GenBank/DDBJ whole genome shotgun (WGS) entry which is preliminary data.</text>
</comment>
<feature type="region of interest" description="Disordered" evidence="7">
    <location>
        <begin position="2858"/>
        <end position="2978"/>
    </location>
</feature>
<evidence type="ECO:0000256" key="2">
    <source>
        <dbReference type="ARBA" id="ARBA00005771"/>
    </source>
</evidence>
<dbReference type="EMBL" id="SOYY01000001">
    <property type="protein sequence ID" value="KAA0725380.1"/>
    <property type="molecule type" value="Genomic_DNA"/>
</dbReference>
<feature type="domain" description="HTH OST-type" evidence="8">
    <location>
        <begin position="341"/>
        <end position="416"/>
    </location>
</feature>
<evidence type="ECO:0000313" key="9">
    <source>
        <dbReference type="EMBL" id="KAA0725380.1"/>
    </source>
</evidence>
<dbReference type="Gene3D" id="3.40.50.300">
    <property type="entry name" value="P-loop containing nucleotide triphosphate hydrolases"/>
    <property type="match status" value="1"/>
</dbReference>
<evidence type="ECO:0000313" key="10">
    <source>
        <dbReference type="Proteomes" id="UP000324632"/>
    </source>
</evidence>
<feature type="compositionally biased region" description="Basic and acidic residues" evidence="7">
    <location>
        <begin position="1481"/>
        <end position="1491"/>
    </location>
</feature>
<dbReference type="GO" id="GO:0030154">
    <property type="term" value="P:cell differentiation"/>
    <property type="evidence" value="ECO:0007669"/>
    <property type="project" value="UniProtKB-KW"/>
</dbReference>
<dbReference type="Pfam" id="PF00685">
    <property type="entry name" value="Sulfotransfer_1"/>
    <property type="match status" value="1"/>
</dbReference>
<keyword evidence="5" id="KW-0221">Differentiation</keyword>
<dbReference type="CDD" id="cd08824">
    <property type="entry name" value="LOTUS"/>
    <property type="match status" value="1"/>
</dbReference>
<dbReference type="Proteomes" id="UP000324632">
    <property type="component" value="Chromosome 1"/>
</dbReference>
<feature type="compositionally biased region" description="Acidic residues" evidence="7">
    <location>
        <begin position="1492"/>
        <end position="1504"/>
    </location>
</feature>
<protein>
    <submittedName>
        <fullName evidence="9">Sulfotransferase family cytosolic 2B member 1</fullName>
    </submittedName>
</protein>
<evidence type="ECO:0000256" key="5">
    <source>
        <dbReference type="ARBA" id="ARBA00022782"/>
    </source>
</evidence>
<dbReference type="Pfam" id="PF25794">
    <property type="entry name" value="SACS"/>
    <property type="match status" value="1"/>
</dbReference>
<dbReference type="InterPro" id="IPR027417">
    <property type="entry name" value="P-loop_NTPase"/>
</dbReference>
<dbReference type="SUPFAM" id="SSF55874">
    <property type="entry name" value="ATPase domain of HSP90 chaperone/DNA topoisomerase II/histidine kinase"/>
    <property type="match status" value="1"/>
</dbReference>
<feature type="domain" description="HTH OST-type" evidence="8">
    <location>
        <begin position="253"/>
        <end position="327"/>
    </location>
</feature>
<evidence type="ECO:0000256" key="1">
    <source>
        <dbReference type="ARBA" id="ARBA00004496"/>
    </source>
</evidence>
<dbReference type="PROSITE" id="PS51644">
    <property type="entry name" value="HTH_OST"/>
    <property type="match status" value="3"/>
</dbReference>
<keyword evidence="6" id="KW-0128">Catecholamine metabolism</keyword>
<evidence type="ECO:0000256" key="6">
    <source>
        <dbReference type="ARBA" id="ARBA00022939"/>
    </source>
</evidence>
<dbReference type="PANTHER" id="PTHR32387">
    <property type="entry name" value="WU:FJ29H11"/>
    <property type="match status" value="1"/>
</dbReference>
<sequence>MTEAELYTVHKGVFLPSHLHPAESLKYYEDFTFRPDDILIVTYPKSGTTWMQEIVPLIVSEGDFTPVMTVPNWDRAPWLEEHRAISLNLEQRPSPRIFATHYHRQMMNESYFKVKPRVLYVMRNPKDVFTSSFPYYEMASFLVNPGTQDEFMEKFLDGKEVMFGSWFDHVKGWLNAEEHILYVFYEEMIADLKGSVEKIAQYLGKSLSPDLIEKIAEHCVFKNMKQNKMSNYSLVPEEFMNQTKSEFMRKGNSLEELKSEVVNLIQSFPDGVEVSRLTYMYRRVYGKRFGPLASYGLAGLQDLFEQLGDRILVERIYNKNMIRSLVSVHRSLQDINVDDSPKRAICNKVVKTLKRHPRGIALDKLAKVFAERFKQELLPAELGFPSLEAFVASLEELVVQDGTIFHKKNIVLTGVDYEKTCDDVVELVKRHSEGIPVSKIAVVFKQAYDRPLKKKELGFSSVAAFIDSLSKQLYVRSGQIYYGCVKPEPSTPTAAMSISGVFKDVVELVQENPKGIPLRKLSNFFSQKYRRNLSVSELGFSSIPAFIDSLRDELLVDKERVYHKDQSAASVYTPVNKDPKPARTVTLTKLDSGHEGTLVPNNINEGENKVQPTAICAGVNEQVVRSKTGSPLLNTWTTPLITTSDSLSTLEFTALGSKAEEKLKEGKGPVFYESFYSQLREVHSANIRAADALQEFSAGRRRQDMSADDVNSLAENVIRALAADGEHVSIDRVTSRVCSLLQVSSLFALKIDPRRQLPVLQELQRTLKEINVFLASVEAVSSMCTLYELGQAVANLKNKKRFEELHLGPLCKIPIIHRMFKIDGNTKDDDIHQIETVDILRSLRIFRRKCRAQRVDLAEFLKHLADQYSCESPYELGIRIQSLGLPISTLNRASATEHSVMDRAKESIQKEIQEEVETRLFKIKKSLLELAQGPVLFSQTGCLELRRKYVNMTASDAVFEVFINSEGVFSKSMTKSVQTFLTCVQRDRLARALFQLAICCGSLEAPQDLVAKEKPQKKNEENKATEERAMSLPTEAEVKSYFQECVSNFKNTPTLAFIRSLEKKIVDHFKFKDFSQLQQGTFLDFIVKNKKVLQETAGGALSIDNQDPGTYGFRPSRQDVFEFIKQCGEGDLAFVEAALRNHYTIKDSRELGHGPLGFLVDCTQRQKELIGDAITSVVRYEGPLLPINSGECGPDMVGLLGEVSRDKALASLLSAPLLQDLEEWSQWDLVFQPNHGSLKEFIDKYCGKTELLALEVSPGVLLRVTADTNAAHFSKAAQALNPVGTAGHLVSIVVADGILNTPTALLANHMESALNVAVAQEEITPCENGHSYLTVAKFVLECIACMPSRICKELLQQVFLEPLSKVLGQAKSKTLLLDAAHSDTRYLNKLHQMGLLLGITEWRTDFNNKLVLPASPEVPLLMKSVVEDSMSDMSSVLSLNEIDNEEETVLSTSSSSPGGAHQQDDEGEDDEDEQMFQLVSEHGEVKDRSVQEEEDNQDLQDEDQMTSAQPEDNEHSAIIEDIRKTEFGIGVELNEEGQNLMRKQQARLGRSLERLSTELYSKDTHFVLELIQNADDNSYPNGGEQPALTFVVERDCITILNNECGFEEKNIRAICDVGRSTKGKHKYGYIGQKGIGFKSVFKVTNCPEIHSNGFHIQFDKTSSPMGYILPHWVDRERPVGSVAKEISEKRWTTKIHLPLRSESYQTKNLFHDVHPSLLLFLHRLRSISIFNEIKEDVESTELALAFQLSDSSSGDAIPQKQPVFAFLPLRSFGFRFIIQGDFDIPSSREDVDRDSSWNQWLRSEIPQLFVHAMDVFNKHPEFSGLGGLCYFLQFIPQPSEILDFFNPVANQIIQLLKGKACLPAKEDNEGRIEFKQPSQLAVCHDRLIQDVIGGEDLCRSLSLSYLHPALQSSLSGSLLTALGVHRLRTSEILTVTCAIAKDLVQHGHLKSEQDLKKLAKLLVCNLRALDMEYGDMEALLQSLKDVPMIPLANGSVVSLSSESIFFPLSDVTQAQTDLKALYQDLNIVEPLLLVCLDELGNSQVRELLRRLNIHELEPQEVLNKHIYPMLRSKSWEKKPKDIIVSYLVFIKLHSQDQNYRTLGTAIPVLTSRGFLCPSENKIQFSKEYGNIDLPNKLPGVDWILLDPCYLRADGDLDGWRELLRNLGVRDLLIFRKEKRTFMGSELASSSWALESKVWSKPADGVYIIEDQHCAEFHTLLTANHLSPHAKLQQRQALMKLLDENWDSGEKYSQYLRVQASDSQGHFIRNANSSFYHNLTQLLWVPTCRPPWGDEQHVNYLQPKSVYIYSTDVHRLLGSHVDYVHMEPSEFTRQIGMRHTVQVDDIIGYLKCWCTKVSEDLLVEPEGADFTTTVEHMHAVYLYLNDQCSNVKFKDLFQRSPAVFIEYNRKEEWCSGRFYHLKEVCWNDPTGMFQRYKELIRKPDSGIQEPKLLAPFYTGLHDMKSMFNSLNVELNPSMKQYVALLEAVCESSPLATVDVVQDVSVIFAKLADKCKMHVLGEQDQVPQLNPDYCCSLKEMISHKRVFPTKSNGWVTLAHKPMIADSPHLEKIFKSHHEICLLNLPSGMKKAANKSKQQGKLNEKEAFSEADRELFLEICGVKRLSQYVSTEPQTESYRPCPSVQNLVRQIVPYIQRFIYQHGDFEDIYSELKVAGIAKQINSLRFGQVGKLYIHYRLELSEKDPVFESEDIICFLEDKKELYIHKDHLSAKLDICRELVKLFTTEKTLGKVLESFLLGLVPWINDQAALRKYLDRENALELPPDEELWEVPAPKQVEVKKEHNVPMVHPLGAVQEEEMQTDQNKDDRLVCWPPKASLNKTGGGSSGSQAVEDVMKMWPPPAAPSPAPVMATGHSGSGMDRSSSNMNVHQRTGEPPVHVDLGLQHVQGPRTSESTSRTTDRPGSTEMKEELTMQDIKVHPQPVKSNADEPEKTPHHHKTNPTPTAVEQGTTETPTPLGHNTAQVPEMVSSQFQGGETLQRPLVSLDNAVWTKPIAPEAVMEDLDLDCTMPQTLVISKEFDDAACIGQWGEQLVFSFLSHWKENGGDYGPIEITWFNEKGESGQPCDFKVTFANKGPRAGTTREIFVEVKTTIKRERHFIHLSANELDFALKEKERYHIYRVYGAGDAQNASEIPRVVCFPATQDPFDIDSGSCAPTGGTPEADVEGETSTPSANFSREGTLTGRLQGEEHRARTFTATALIGRYGTIPASSPKPGPFQGLAPTYSQSFSVLPGCTCSRSHTPLDCARRTDLTPWRGVRSYRTTAVTTLKPTVRAILPPGR</sequence>
<dbReference type="GO" id="GO:0006805">
    <property type="term" value="P:xenobiotic metabolic process"/>
    <property type="evidence" value="ECO:0007669"/>
    <property type="project" value="UniProtKB-ARBA"/>
</dbReference>
<evidence type="ECO:0000259" key="8">
    <source>
        <dbReference type="PROSITE" id="PS51644"/>
    </source>
</evidence>
<dbReference type="InterPro" id="IPR052957">
    <property type="entry name" value="Auxin_embryo_med"/>
</dbReference>
<dbReference type="GO" id="GO:0005737">
    <property type="term" value="C:cytoplasm"/>
    <property type="evidence" value="ECO:0007669"/>
    <property type="project" value="UniProtKB-SubCell"/>
</dbReference>
<dbReference type="InterPro" id="IPR036890">
    <property type="entry name" value="HATPase_C_sf"/>
</dbReference>
<dbReference type="PANTHER" id="PTHR32387:SF0">
    <property type="entry name" value="PROTEIN NO VEIN"/>
    <property type="match status" value="1"/>
</dbReference>
<evidence type="ECO:0000256" key="3">
    <source>
        <dbReference type="ARBA" id="ARBA00022490"/>
    </source>
</evidence>
<dbReference type="InterPro" id="IPR025605">
    <property type="entry name" value="OST-HTH/LOTUS_dom"/>
</dbReference>
<dbReference type="Gene3D" id="3.30.565.10">
    <property type="entry name" value="Histidine kinase-like ATPase, C-terminal domain"/>
    <property type="match status" value="1"/>
</dbReference>
<dbReference type="GO" id="GO:0008146">
    <property type="term" value="F:sulfotransferase activity"/>
    <property type="evidence" value="ECO:0007669"/>
    <property type="project" value="InterPro"/>
</dbReference>
<dbReference type="InterPro" id="IPR058210">
    <property type="entry name" value="SACS/Nov_dom"/>
</dbReference>
<feature type="compositionally biased region" description="Polar residues" evidence="7">
    <location>
        <begin position="2962"/>
        <end position="2978"/>
    </location>
</feature>
<feature type="region of interest" description="Disordered" evidence="7">
    <location>
        <begin position="1444"/>
        <end position="1518"/>
    </location>
</feature>
<keyword evidence="10" id="KW-1185">Reference proteome</keyword>
<dbReference type="GO" id="GO:0006584">
    <property type="term" value="P:catecholamine metabolic process"/>
    <property type="evidence" value="ECO:0007669"/>
    <property type="project" value="UniProtKB-KW"/>
</dbReference>
<accession>A0A5A9PT19</accession>
<dbReference type="Gene3D" id="3.30.420.610">
    <property type="entry name" value="LOTUS domain-like"/>
    <property type="match status" value="4"/>
</dbReference>
<comment type="subcellular location">
    <subcellularLocation>
        <location evidence="1">Cytoplasm</location>
    </subcellularLocation>
</comment>
<dbReference type="NCBIfam" id="NF047352">
    <property type="entry name" value="P_loop_sacsin"/>
    <property type="match status" value="1"/>
</dbReference>
<feature type="domain" description="HTH OST-type" evidence="8">
    <location>
        <begin position="497"/>
        <end position="575"/>
    </location>
</feature>
<dbReference type="FunFam" id="3.40.50.300:FF:000433">
    <property type="entry name" value="Estrogen sulfotransferase"/>
    <property type="match status" value="1"/>
</dbReference>
<feature type="compositionally biased region" description="Polar residues" evidence="7">
    <location>
        <begin position="2877"/>
        <end position="2887"/>
    </location>
</feature>
<dbReference type="InterPro" id="IPR000863">
    <property type="entry name" value="Sulfotransferase_dom"/>
</dbReference>
<proteinExistence type="inferred from homology"/>
<reference evidence="9 10" key="1">
    <citation type="journal article" date="2019" name="Mol. Ecol. Resour.">
        <title>Chromosome-level genome assembly of Triplophysa tibetana, a fish adapted to the harsh high-altitude environment of the Tibetan Plateau.</title>
        <authorList>
            <person name="Yang X."/>
            <person name="Liu H."/>
            <person name="Ma Z."/>
            <person name="Zou Y."/>
            <person name="Zou M."/>
            <person name="Mao Y."/>
            <person name="Li X."/>
            <person name="Wang H."/>
            <person name="Chen T."/>
            <person name="Wang W."/>
            <person name="Yang R."/>
        </authorList>
    </citation>
    <scope>NUCLEOTIDE SEQUENCE [LARGE SCALE GENOMIC DNA]</scope>
    <source>
        <strain evidence="9">TTIB1903HZAU</strain>
        <tissue evidence="9">Muscle</tissue>
    </source>
</reference>
<comment type="similarity">
    <text evidence="2">Belongs to the sulfotransferase 1 family.</text>
</comment>
<name>A0A5A9PT19_9TELE</name>
<dbReference type="SUPFAM" id="SSF52540">
    <property type="entry name" value="P-loop containing nucleoside triphosphate hydrolases"/>
    <property type="match status" value="1"/>
</dbReference>
<keyword evidence="4 9" id="KW-0808">Transferase</keyword>
<evidence type="ECO:0000256" key="4">
    <source>
        <dbReference type="ARBA" id="ARBA00022679"/>
    </source>
</evidence>
<keyword evidence="3" id="KW-0963">Cytoplasm</keyword>
<organism evidence="9 10">
    <name type="scientific">Triplophysa tibetana</name>
    <dbReference type="NCBI Taxonomy" id="1572043"/>
    <lineage>
        <taxon>Eukaryota</taxon>
        <taxon>Metazoa</taxon>
        <taxon>Chordata</taxon>
        <taxon>Craniata</taxon>
        <taxon>Vertebrata</taxon>
        <taxon>Euteleostomi</taxon>
        <taxon>Actinopterygii</taxon>
        <taxon>Neopterygii</taxon>
        <taxon>Teleostei</taxon>
        <taxon>Ostariophysi</taxon>
        <taxon>Cypriniformes</taxon>
        <taxon>Nemacheilidae</taxon>
        <taxon>Triplophysa</taxon>
    </lineage>
</organism>
<feature type="compositionally biased region" description="Acidic residues" evidence="7">
    <location>
        <begin position="1465"/>
        <end position="1474"/>
    </location>
</feature>
<gene>
    <name evidence="9" type="ORF">E1301_Tti006092</name>
</gene>